<dbReference type="Proteomes" id="UP000559256">
    <property type="component" value="Unassembled WGS sequence"/>
</dbReference>
<protein>
    <submittedName>
        <fullName evidence="1">Uncharacterized protein</fullName>
    </submittedName>
</protein>
<comment type="caution">
    <text evidence="1">The sequence shown here is derived from an EMBL/GenBank/DDBJ whole genome shotgun (WGS) entry which is preliminary data.</text>
</comment>
<dbReference type="OrthoDB" id="3252971at2759"/>
<dbReference type="InterPro" id="IPR023213">
    <property type="entry name" value="CAT-like_dom_sf"/>
</dbReference>
<gene>
    <name evidence="1" type="ORF">D9758_010145</name>
</gene>
<reference evidence="1 2" key="1">
    <citation type="journal article" date="2020" name="ISME J.">
        <title>Uncovering the hidden diversity of litter-decomposition mechanisms in mushroom-forming fungi.</title>
        <authorList>
            <person name="Floudas D."/>
            <person name="Bentzer J."/>
            <person name="Ahren D."/>
            <person name="Johansson T."/>
            <person name="Persson P."/>
            <person name="Tunlid A."/>
        </authorList>
    </citation>
    <scope>NUCLEOTIDE SEQUENCE [LARGE SCALE GENOMIC DNA]</scope>
    <source>
        <strain evidence="1 2">CBS 291.85</strain>
    </source>
</reference>
<name>A0A8H5FSB9_9AGAR</name>
<keyword evidence="2" id="KW-1185">Reference proteome</keyword>
<proteinExistence type="predicted"/>
<evidence type="ECO:0000313" key="1">
    <source>
        <dbReference type="EMBL" id="KAF5346948.1"/>
    </source>
</evidence>
<organism evidence="1 2">
    <name type="scientific">Tetrapyrgos nigripes</name>
    <dbReference type="NCBI Taxonomy" id="182062"/>
    <lineage>
        <taxon>Eukaryota</taxon>
        <taxon>Fungi</taxon>
        <taxon>Dikarya</taxon>
        <taxon>Basidiomycota</taxon>
        <taxon>Agaricomycotina</taxon>
        <taxon>Agaricomycetes</taxon>
        <taxon>Agaricomycetidae</taxon>
        <taxon>Agaricales</taxon>
        <taxon>Marasmiineae</taxon>
        <taxon>Marasmiaceae</taxon>
        <taxon>Tetrapyrgos</taxon>
    </lineage>
</organism>
<dbReference type="EMBL" id="JAACJM010000098">
    <property type="protein sequence ID" value="KAF5346948.1"/>
    <property type="molecule type" value="Genomic_DNA"/>
</dbReference>
<evidence type="ECO:0000313" key="2">
    <source>
        <dbReference type="Proteomes" id="UP000559256"/>
    </source>
</evidence>
<accession>A0A8H5FSB9</accession>
<dbReference type="Gene3D" id="3.30.559.10">
    <property type="entry name" value="Chloramphenicol acetyltransferase-like domain"/>
    <property type="match status" value="1"/>
</dbReference>
<dbReference type="AlphaFoldDB" id="A0A8H5FSB9"/>
<sequence length="589" mass="66272">MTSAVEQAPTRLEPKALPSSIEFTLSPDRTQYVRRLHGRERSSACSSQYSEGCMHQYGNVHMAFKEPISQQELYRLARVAWMKLRFQAPWIAYRCSALENASEPNTFFFSYDVVGHNPKLAPNGLKPLEAWADESIVMHDELMTFAEWEMEMKEVFWLPSEGHFGTELHIARGVDDRHWLLMFSIPHSTTDARGMFSLSDVYFKLLTKEAQGSKRSDYVPYQKLPWGEEVIRLTPAPSVMIPDVGEERPLIPDPSTKVQFTRQPFPSQSIPISLNHRLLRGDSLLDKIVLSPSETRAISLVCSKARCTLTTLLNSVLLLADVERTLKTLYADAKKQNSQSLLNMIEENWQKSETWTIPANPVDIRSYMYPRYQALHGTGTSGGVVNLMVPTYHSMTAIRKCLSFKDGKVYRAWHDNPAYFWDDLLKDTKTLLKAGSKASSASSLLLDQPPSAFHKSVILAEQLSPLIGTPGSESLFPKPIGMIPSSIGSMERLGLYRDISPLTQKAKMGTDAEPPFLMVDMAVGVRTNNTMLTTTTIWEYNGTIVMNTQASKRHQTAEGWEIFGQAVRDGLKEIVKGVISEKKTTRAVL</sequence>